<dbReference type="InterPro" id="IPR013728">
    <property type="entry name" value="BT_3987-like_N"/>
</dbReference>
<feature type="domain" description="BT-3987-like N-terminal" evidence="1">
    <location>
        <begin position="56"/>
        <end position="167"/>
    </location>
</feature>
<organism evidence="2 3">
    <name type="scientific">Haoranjiania flava</name>
    <dbReference type="NCBI Taxonomy" id="1856322"/>
    <lineage>
        <taxon>Bacteria</taxon>
        <taxon>Pseudomonadati</taxon>
        <taxon>Bacteroidota</taxon>
        <taxon>Chitinophagia</taxon>
        <taxon>Chitinophagales</taxon>
        <taxon>Chitinophagaceae</taxon>
        <taxon>Haoranjiania</taxon>
    </lineage>
</organism>
<dbReference type="PROSITE" id="PS51257">
    <property type="entry name" value="PROKAR_LIPOPROTEIN"/>
    <property type="match status" value="1"/>
</dbReference>
<dbReference type="AlphaFoldDB" id="A0AAE3ILD4"/>
<reference evidence="2" key="1">
    <citation type="submission" date="2022-10" db="EMBL/GenBank/DDBJ databases">
        <authorList>
            <person name="Kim H.S."/>
            <person name="Kim J.-S."/>
            <person name="Suh M.K."/>
            <person name="Eom M.K."/>
            <person name="Lee J.-S."/>
        </authorList>
    </citation>
    <scope>NUCLEOTIDE SEQUENCE</scope>
    <source>
        <strain evidence="2">LIP-5</strain>
    </source>
</reference>
<dbReference type="Gene3D" id="2.60.120.260">
    <property type="entry name" value="Galactose-binding domain-like"/>
    <property type="match status" value="1"/>
</dbReference>
<dbReference type="Gene3D" id="2.60.40.1510">
    <property type="entry name" value="ntegrin, alpha v. Chain A, domain 3"/>
    <property type="match status" value="1"/>
</dbReference>
<accession>A0AAE3ILD4</accession>
<dbReference type="RefSeq" id="WP_263036538.1">
    <property type="nucleotide sequence ID" value="NZ_JAOTPL010000001.1"/>
</dbReference>
<evidence type="ECO:0000259" key="1">
    <source>
        <dbReference type="Pfam" id="PF08522"/>
    </source>
</evidence>
<dbReference type="InterPro" id="IPR008979">
    <property type="entry name" value="Galactose-bd-like_sf"/>
</dbReference>
<dbReference type="Pfam" id="PF08522">
    <property type="entry name" value="BT_3987-like_N"/>
    <property type="match status" value="1"/>
</dbReference>
<dbReference type="Proteomes" id="UP001209317">
    <property type="component" value="Unassembled WGS sequence"/>
</dbReference>
<sequence length="332" mass="37055">MKRLIPIFLFSLFLISIISCKKNNVEIVTQDSTYQLNAQYFKVDLPDTFKFDPSNIVYLSGQTNITLNGRTDGQTTIITDNVTSFPFKVKMKRALDKTVKVKLVADNTLLSEYTGVKTNYKELPADNFSISEAEITPGSTEADLKFTLKSINTLNAPPGYLVPLRLDLVDPVEGLKVSGSIAYAVFVKINIAFDNIESTNIPFAGTLFNDIITFESNKSSGLQYLKDGLFASTWYPNNASIYLTAKLPQEETIKGIVINTVNTHYQVGSVKVSVEENGAFIGHGEFVTTERTTILYIKFKKPVTTKSIRFTDFYSLNKSSPDPDITELRLVR</sequence>
<keyword evidence="3" id="KW-1185">Reference proteome</keyword>
<evidence type="ECO:0000313" key="2">
    <source>
        <dbReference type="EMBL" id="MCU7693050.1"/>
    </source>
</evidence>
<proteinExistence type="predicted"/>
<dbReference type="EMBL" id="JAOTPL010000001">
    <property type="protein sequence ID" value="MCU7693050.1"/>
    <property type="molecule type" value="Genomic_DNA"/>
</dbReference>
<comment type="caution">
    <text evidence="2">The sequence shown here is derived from an EMBL/GenBank/DDBJ whole genome shotgun (WGS) entry which is preliminary data.</text>
</comment>
<dbReference type="SUPFAM" id="SSF49785">
    <property type="entry name" value="Galactose-binding domain-like"/>
    <property type="match status" value="1"/>
</dbReference>
<protein>
    <submittedName>
        <fullName evidence="2">DUF1735 domain-containing protein</fullName>
    </submittedName>
</protein>
<evidence type="ECO:0000313" key="3">
    <source>
        <dbReference type="Proteomes" id="UP001209317"/>
    </source>
</evidence>
<gene>
    <name evidence="2" type="ORF">OD355_00815</name>
</gene>
<name>A0AAE3ILD4_9BACT</name>